<keyword evidence="2" id="KW-1185">Reference proteome</keyword>
<dbReference type="RefSeq" id="WP_248682462.1">
    <property type="nucleotide sequence ID" value="NZ_JALPRY010000008.1"/>
</dbReference>
<name>A0ABT0IPK4_9HYPH</name>
<reference evidence="1 2" key="1">
    <citation type="submission" date="2022-04" db="EMBL/GenBank/DDBJ databases">
        <title>Rhizobium coralii sp. nov., isolated from coral Turbinaria peltata.</title>
        <authorList>
            <person name="Sun H."/>
        </authorList>
    </citation>
    <scope>NUCLEOTIDE SEQUENCE [LARGE SCALE GENOMIC DNA]</scope>
    <source>
        <strain evidence="1 2">NTR19</strain>
    </source>
</reference>
<evidence type="ECO:0000313" key="1">
    <source>
        <dbReference type="EMBL" id="MCK8779754.1"/>
    </source>
</evidence>
<sequence>MDGRTHSTHDELEHWAVTRAHHIVVHQGMSLIRAAQCLDHKRTNAKTYALRQAIADCLVEALQHQPPAIAATSEPAITES</sequence>
<organism evidence="1 2">
    <name type="scientific">Neorhizobium turbinariae</name>
    <dbReference type="NCBI Taxonomy" id="2937795"/>
    <lineage>
        <taxon>Bacteria</taxon>
        <taxon>Pseudomonadati</taxon>
        <taxon>Pseudomonadota</taxon>
        <taxon>Alphaproteobacteria</taxon>
        <taxon>Hyphomicrobiales</taxon>
        <taxon>Rhizobiaceae</taxon>
        <taxon>Rhizobium/Agrobacterium group</taxon>
        <taxon>Neorhizobium</taxon>
    </lineage>
</organism>
<accession>A0ABT0IPK4</accession>
<proteinExistence type="predicted"/>
<gene>
    <name evidence="1" type="ORF">M0654_07110</name>
</gene>
<comment type="caution">
    <text evidence="1">The sequence shown here is derived from an EMBL/GenBank/DDBJ whole genome shotgun (WGS) entry which is preliminary data.</text>
</comment>
<evidence type="ECO:0000313" key="2">
    <source>
        <dbReference type="Proteomes" id="UP001202827"/>
    </source>
</evidence>
<dbReference type="Proteomes" id="UP001202827">
    <property type="component" value="Unassembled WGS sequence"/>
</dbReference>
<dbReference type="EMBL" id="JALPRY010000008">
    <property type="protein sequence ID" value="MCK8779754.1"/>
    <property type="molecule type" value="Genomic_DNA"/>
</dbReference>
<protein>
    <submittedName>
        <fullName evidence="1">Uncharacterized protein</fullName>
    </submittedName>
</protein>